<dbReference type="PANTHER" id="PTHR12992">
    <property type="entry name" value="NUDIX HYDROLASE"/>
    <property type="match status" value="1"/>
</dbReference>
<keyword evidence="4 8" id="KW-0378">Hydrolase</keyword>
<evidence type="ECO:0000256" key="6">
    <source>
        <dbReference type="ARBA" id="ARBA00023211"/>
    </source>
</evidence>
<evidence type="ECO:0000256" key="3">
    <source>
        <dbReference type="ARBA" id="ARBA00022723"/>
    </source>
</evidence>
<comment type="cofactor">
    <cofactor evidence="2">
        <name>Mg(2+)</name>
        <dbReference type="ChEBI" id="CHEBI:18420"/>
    </cofactor>
</comment>
<dbReference type="GO" id="GO:0010945">
    <property type="term" value="F:coenzyme A diphosphatase activity"/>
    <property type="evidence" value="ECO:0007669"/>
    <property type="project" value="InterPro"/>
</dbReference>
<proteinExistence type="predicted"/>
<dbReference type="InterPro" id="IPR015797">
    <property type="entry name" value="NUDIX_hydrolase-like_dom_sf"/>
</dbReference>
<dbReference type="CDD" id="cd03426">
    <property type="entry name" value="NUDIX_CoAse_Nudt7"/>
    <property type="match status" value="1"/>
</dbReference>
<evidence type="ECO:0000313" key="8">
    <source>
        <dbReference type="EMBL" id="OIQ72421.1"/>
    </source>
</evidence>
<evidence type="ECO:0000256" key="2">
    <source>
        <dbReference type="ARBA" id="ARBA00001946"/>
    </source>
</evidence>
<feature type="domain" description="Nudix hydrolase" evidence="7">
    <location>
        <begin position="61"/>
        <end position="191"/>
    </location>
</feature>
<gene>
    <name evidence="8" type="primary">nudL_8</name>
    <name evidence="8" type="ORF">GALL_459530</name>
</gene>
<dbReference type="EMBL" id="MLJW01003277">
    <property type="protein sequence ID" value="OIQ72421.1"/>
    <property type="molecule type" value="Genomic_DNA"/>
</dbReference>
<evidence type="ECO:0000256" key="4">
    <source>
        <dbReference type="ARBA" id="ARBA00022801"/>
    </source>
</evidence>
<keyword evidence="5" id="KW-0460">Magnesium</keyword>
<dbReference type="PROSITE" id="PS51462">
    <property type="entry name" value="NUDIX"/>
    <property type="match status" value="1"/>
</dbReference>
<evidence type="ECO:0000256" key="5">
    <source>
        <dbReference type="ARBA" id="ARBA00022842"/>
    </source>
</evidence>
<sequence length="226" mass="25391">MPKTKVPFFDPRQVPVVQVDAHLPAVSARELLPDSLRARFASPPVWTAELVAEKRFTDQSVKYAAVMIPIMMRRVPTVLLTQRAAHLSNHPGQIAFPGGKFDESEEGATATAQREAFEEVGLPQSFSEILGELPIYFTGSAFLVTPVIALVQPYFVPLANAQEVSEVFEVPLEFLMNPANHRHHVMQWQGVERRWLSMPYVDGSDERFIWGATAGMLRNLYRFLTA</sequence>
<dbReference type="Pfam" id="PF00293">
    <property type="entry name" value="NUDIX"/>
    <property type="match status" value="1"/>
</dbReference>
<dbReference type="Gene3D" id="3.90.79.10">
    <property type="entry name" value="Nucleoside Triphosphate Pyrophosphohydrolase"/>
    <property type="match status" value="1"/>
</dbReference>
<dbReference type="GO" id="GO:0046872">
    <property type="term" value="F:metal ion binding"/>
    <property type="evidence" value="ECO:0007669"/>
    <property type="project" value="UniProtKB-KW"/>
</dbReference>
<evidence type="ECO:0000256" key="1">
    <source>
        <dbReference type="ARBA" id="ARBA00001936"/>
    </source>
</evidence>
<comment type="caution">
    <text evidence="8">The sequence shown here is derived from an EMBL/GenBank/DDBJ whole genome shotgun (WGS) entry which is preliminary data.</text>
</comment>
<dbReference type="InterPro" id="IPR000086">
    <property type="entry name" value="NUDIX_hydrolase_dom"/>
</dbReference>
<dbReference type="SUPFAM" id="SSF55811">
    <property type="entry name" value="Nudix"/>
    <property type="match status" value="1"/>
</dbReference>
<evidence type="ECO:0000259" key="7">
    <source>
        <dbReference type="PROSITE" id="PS51462"/>
    </source>
</evidence>
<dbReference type="AlphaFoldDB" id="A0A1J5Q8Y3"/>
<keyword evidence="3" id="KW-0479">Metal-binding</keyword>
<dbReference type="PANTHER" id="PTHR12992:SF11">
    <property type="entry name" value="MITOCHONDRIAL COENZYME A DIPHOSPHATASE NUDT8"/>
    <property type="match status" value="1"/>
</dbReference>
<protein>
    <submittedName>
        <fullName evidence="8">Putative nudix hydrolase NudL</fullName>
    </submittedName>
</protein>
<comment type="cofactor">
    <cofactor evidence="1">
        <name>Mn(2+)</name>
        <dbReference type="ChEBI" id="CHEBI:29035"/>
    </cofactor>
</comment>
<reference evidence="8" key="1">
    <citation type="submission" date="2016-10" db="EMBL/GenBank/DDBJ databases">
        <title>Sequence of Gallionella enrichment culture.</title>
        <authorList>
            <person name="Poehlein A."/>
            <person name="Muehling M."/>
            <person name="Daniel R."/>
        </authorList>
    </citation>
    <scope>NUCLEOTIDE SEQUENCE</scope>
</reference>
<accession>A0A1J5Q8Y3</accession>
<keyword evidence="6" id="KW-0464">Manganese</keyword>
<dbReference type="NCBIfam" id="NF007980">
    <property type="entry name" value="PRK10707.1"/>
    <property type="match status" value="1"/>
</dbReference>
<organism evidence="8">
    <name type="scientific">mine drainage metagenome</name>
    <dbReference type="NCBI Taxonomy" id="410659"/>
    <lineage>
        <taxon>unclassified sequences</taxon>
        <taxon>metagenomes</taxon>
        <taxon>ecological metagenomes</taxon>
    </lineage>
</organism>
<name>A0A1J5Q8Y3_9ZZZZ</name>
<dbReference type="InterPro" id="IPR045121">
    <property type="entry name" value="CoAse"/>
</dbReference>